<organism evidence="14 15">
    <name type="scientific">Sporanaerobacter acetigenes DSM 13106</name>
    <dbReference type="NCBI Taxonomy" id="1123281"/>
    <lineage>
        <taxon>Bacteria</taxon>
        <taxon>Bacillati</taxon>
        <taxon>Bacillota</taxon>
        <taxon>Tissierellia</taxon>
        <taxon>Tissierellales</taxon>
        <taxon>Sporanaerobacteraceae</taxon>
        <taxon>Sporanaerobacter</taxon>
    </lineage>
</organism>
<dbReference type="InterPro" id="IPR003660">
    <property type="entry name" value="HAMP_dom"/>
</dbReference>
<evidence type="ECO:0000256" key="5">
    <source>
        <dbReference type="ARBA" id="ARBA00022989"/>
    </source>
</evidence>
<dbReference type="Gene3D" id="6.10.340.10">
    <property type="match status" value="1"/>
</dbReference>
<dbReference type="CDD" id="cd06225">
    <property type="entry name" value="HAMP"/>
    <property type="match status" value="1"/>
</dbReference>
<dbReference type="SUPFAM" id="SSF58104">
    <property type="entry name" value="Methyl-accepting chemotaxis protein (MCP) signaling domain"/>
    <property type="match status" value="1"/>
</dbReference>
<dbReference type="Pfam" id="PF02743">
    <property type="entry name" value="dCache_1"/>
    <property type="match status" value="1"/>
</dbReference>
<evidence type="ECO:0000259" key="13">
    <source>
        <dbReference type="PROSITE" id="PS50885"/>
    </source>
</evidence>
<dbReference type="GO" id="GO:0006935">
    <property type="term" value="P:chemotaxis"/>
    <property type="evidence" value="ECO:0007669"/>
    <property type="project" value="UniProtKB-KW"/>
</dbReference>
<dbReference type="PANTHER" id="PTHR32089">
    <property type="entry name" value="METHYL-ACCEPTING CHEMOTAXIS PROTEIN MCPB"/>
    <property type="match status" value="1"/>
</dbReference>
<dbReference type="Proteomes" id="UP000184389">
    <property type="component" value="Unassembled WGS sequence"/>
</dbReference>
<dbReference type="SMART" id="SM00283">
    <property type="entry name" value="MA"/>
    <property type="match status" value="1"/>
</dbReference>
<evidence type="ECO:0000256" key="2">
    <source>
        <dbReference type="ARBA" id="ARBA00022475"/>
    </source>
</evidence>
<protein>
    <submittedName>
        <fullName evidence="14">Methyl-accepting chemotaxis protein</fullName>
    </submittedName>
</protein>
<feature type="domain" description="HAMP" evidence="13">
    <location>
        <begin position="331"/>
        <end position="383"/>
    </location>
</feature>
<keyword evidence="4 11" id="KW-0812">Transmembrane</keyword>
<dbReference type="SUPFAM" id="SSF103190">
    <property type="entry name" value="Sensory domain-like"/>
    <property type="match status" value="1"/>
</dbReference>
<name>A0A1M5SEA1_9FIRM</name>
<accession>A0A1M5SEA1</accession>
<evidence type="ECO:0000256" key="7">
    <source>
        <dbReference type="ARBA" id="ARBA00023224"/>
    </source>
</evidence>
<dbReference type="CDD" id="cd18773">
    <property type="entry name" value="PDC1_HK_sensor"/>
    <property type="match status" value="1"/>
</dbReference>
<keyword evidence="10" id="KW-0175">Coiled coil</keyword>
<evidence type="ECO:0000256" key="11">
    <source>
        <dbReference type="SAM" id="Phobius"/>
    </source>
</evidence>
<keyword evidence="5 11" id="KW-1133">Transmembrane helix</keyword>
<dbReference type="GO" id="GO:0005886">
    <property type="term" value="C:plasma membrane"/>
    <property type="evidence" value="ECO:0007669"/>
    <property type="project" value="UniProtKB-SubCell"/>
</dbReference>
<dbReference type="Pfam" id="PF00015">
    <property type="entry name" value="MCPsignal"/>
    <property type="match status" value="1"/>
</dbReference>
<evidence type="ECO:0000313" key="15">
    <source>
        <dbReference type="Proteomes" id="UP000184389"/>
    </source>
</evidence>
<sequence>MRKKDKKEKNFKKIKFKKPKLEKGNKSVRNISDKKIQNQLIAIFLLISIIPILLTGYLNYKFSSTDIKNNIKTSNLHLTYALSAQVDEFMTNTMKIIENMTKTQDFYNMDKVKGEIILSSTTKDVSHILSIHLFENNGEPYISTIGVGKLKNSKDEEWFKRAEKGENYVSDSYMEGKLPVVVISMPWKDSTGTQRGVVAANINLLGLTEMVGEHKVGDTGVVYIIDEQGVIIAHPDFKGKVAKQYNVVEKDIKGPVLSLKEEKGGSVYYKNDNKEKVLGSFARVPSTGWGLILEQNESEIESIAKAGLRRTLMMTLIIAFIIIAISMRVARIFSSPIEKMVVAVDEIGSGDLTKKVEVTSKNEIGELEKAFNKMVDSLYTLVLSAQAAAQSVEESSVELSQNAGMTISASSEISSVVEQVAEDTEKQMMEVEKTTDILKNLNQLTRQIEEKFAYILDSSSTAFKTAQDGSKDIKETIYTMDSISAKVNKSAEEMNSLISYTNEINNIVSFINDISKQTNLLALNAAIEAARAGEAGKGFAVVAEEIRKLAEETAEASKNIVDIIEKIQIKSDLTVKSMEEGVEEVKRGNETIENTTETFQDIMVHTEKVSTTVENFKKVLEELSKGMEDINNAVILVSKISQETSSGTETVLASTEEQEAYLESIEESTKNLKTMSNQLAEIIKEFKIN</sequence>
<proteinExistence type="inferred from homology"/>
<evidence type="ECO:0000256" key="6">
    <source>
        <dbReference type="ARBA" id="ARBA00023136"/>
    </source>
</evidence>
<dbReference type="InterPro" id="IPR029151">
    <property type="entry name" value="Sensor-like_sf"/>
</dbReference>
<dbReference type="SMART" id="SM00304">
    <property type="entry name" value="HAMP"/>
    <property type="match status" value="1"/>
</dbReference>
<evidence type="ECO:0000259" key="12">
    <source>
        <dbReference type="PROSITE" id="PS50111"/>
    </source>
</evidence>
<dbReference type="CDD" id="cd12912">
    <property type="entry name" value="PDC2_MCP_like"/>
    <property type="match status" value="1"/>
</dbReference>
<dbReference type="GO" id="GO:0007165">
    <property type="term" value="P:signal transduction"/>
    <property type="evidence" value="ECO:0007669"/>
    <property type="project" value="UniProtKB-KW"/>
</dbReference>
<dbReference type="PROSITE" id="PS50885">
    <property type="entry name" value="HAMP"/>
    <property type="match status" value="1"/>
</dbReference>
<keyword evidence="2" id="KW-1003">Cell membrane</keyword>
<gene>
    <name evidence="14" type="ORF">SAMN02745180_00149</name>
</gene>
<dbReference type="AlphaFoldDB" id="A0A1M5SEA1"/>
<dbReference type="OrthoDB" id="1704841at2"/>
<dbReference type="InterPro" id="IPR033479">
    <property type="entry name" value="dCache_1"/>
</dbReference>
<evidence type="ECO:0000256" key="3">
    <source>
        <dbReference type="ARBA" id="ARBA00022500"/>
    </source>
</evidence>
<keyword evidence="6 11" id="KW-0472">Membrane</keyword>
<dbReference type="PANTHER" id="PTHR32089:SF112">
    <property type="entry name" value="LYSOZYME-LIKE PROTEIN-RELATED"/>
    <property type="match status" value="1"/>
</dbReference>
<comment type="subcellular location">
    <subcellularLocation>
        <location evidence="1">Cell membrane</location>
        <topology evidence="1">Multi-pass membrane protein</topology>
    </subcellularLocation>
</comment>
<reference evidence="14 15" key="1">
    <citation type="submission" date="2016-11" db="EMBL/GenBank/DDBJ databases">
        <authorList>
            <person name="Jaros S."/>
            <person name="Januszkiewicz K."/>
            <person name="Wedrychowicz H."/>
        </authorList>
    </citation>
    <scope>NUCLEOTIDE SEQUENCE [LARGE SCALE GENOMIC DNA]</scope>
    <source>
        <strain evidence="14 15">DSM 13106</strain>
    </source>
</reference>
<dbReference type="STRING" id="1123281.SAMN02745180_00149"/>
<keyword evidence="3" id="KW-0145">Chemotaxis</keyword>
<evidence type="ECO:0000256" key="1">
    <source>
        <dbReference type="ARBA" id="ARBA00004651"/>
    </source>
</evidence>
<comment type="similarity">
    <text evidence="8">Belongs to the methyl-accepting chemotaxis (MCP) protein family.</text>
</comment>
<evidence type="ECO:0000256" key="8">
    <source>
        <dbReference type="ARBA" id="ARBA00029447"/>
    </source>
</evidence>
<dbReference type="RefSeq" id="WP_072742619.1">
    <property type="nucleotide sequence ID" value="NZ_FQXR01000002.1"/>
</dbReference>
<evidence type="ECO:0000313" key="14">
    <source>
        <dbReference type="EMBL" id="SHH36846.1"/>
    </source>
</evidence>
<dbReference type="Gene3D" id="1.10.287.950">
    <property type="entry name" value="Methyl-accepting chemotaxis protein"/>
    <property type="match status" value="1"/>
</dbReference>
<evidence type="ECO:0000256" key="10">
    <source>
        <dbReference type="SAM" id="Coils"/>
    </source>
</evidence>
<dbReference type="Pfam" id="PF00672">
    <property type="entry name" value="HAMP"/>
    <property type="match status" value="1"/>
</dbReference>
<dbReference type="CDD" id="cd11386">
    <property type="entry name" value="MCP_signal"/>
    <property type="match status" value="1"/>
</dbReference>
<dbReference type="InterPro" id="IPR004089">
    <property type="entry name" value="MCPsignal_dom"/>
</dbReference>
<keyword evidence="15" id="KW-1185">Reference proteome</keyword>
<dbReference type="Gene3D" id="3.30.450.20">
    <property type="entry name" value="PAS domain"/>
    <property type="match status" value="1"/>
</dbReference>
<feature type="coiled-coil region" evidence="10">
    <location>
        <begin position="421"/>
        <end position="451"/>
    </location>
</feature>
<dbReference type="PROSITE" id="PS50111">
    <property type="entry name" value="CHEMOTAXIS_TRANSDUC_2"/>
    <property type="match status" value="1"/>
</dbReference>
<keyword evidence="7 9" id="KW-0807">Transducer</keyword>
<feature type="domain" description="Methyl-accepting transducer" evidence="12">
    <location>
        <begin position="402"/>
        <end position="638"/>
    </location>
</feature>
<dbReference type="EMBL" id="FQXR01000002">
    <property type="protein sequence ID" value="SHH36846.1"/>
    <property type="molecule type" value="Genomic_DNA"/>
</dbReference>
<evidence type="ECO:0000256" key="4">
    <source>
        <dbReference type="ARBA" id="ARBA00022692"/>
    </source>
</evidence>
<evidence type="ECO:0000256" key="9">
    <source>
        <dbReference type="PROSITE-ProRule" id="PRU00284"/>
    </source>
</evidence>
<feature type="transmembrane region" description="Helical" evidence="11">
    <location>
        <begin position="40"/>
        <end position="60"/>
    </location>
</feature>